<evidence type="ECO:0000259" key="1">
    <source>
        <dbReference type="Pfam" id="PF06985"/>
    </source>
</evidence>
<evidence type="ECO:0000313" key="2">
    <source>
        <dbReference type="EMBL" id="EMC93573.1"/>
    </source>
</evidence>
<sequence length="114" mass="13178">IRLLQIQPGSGHLDPISVKLAVYGLHDAPTYEALSYSWQDDAQDAITVNGVARFVLSKHLWHALRRLRSRNSERFIWIDAICINQKDEQEKSHQIPLMGAIYQQARRTIIWISE</sequence>
<feature type="non-terminal residue" evidence="2">
    <location>
        <position position="114"/>
    </location>
</feature>
<evidence type="ECO:0000313" key="3">
    <source>
        <dbReference type="Proteomes" id="UP000011761"/>
    </source>
</evidence>
<dbReference type="InterPro" id="IPR010730">
    <property type="entry name" value="HET"/>
</dbReference>
<protein>
    <recommendedName>
        <fullName evidence="1">Heterokaryon incompatibility domain-containing protein</fullName>
    </recommendedName>
</protein>
<accession>M2MQ37</accession>
<proteinExistence type="predicted"/>
<dbReference type="InterPro" id="IPR052895">
    <property type="entry name" value="HetReg/Transcr_Mod"/>
</dbReference>
<dbReference type="STRING" id="717646.M2MQ37"/>
<reference evidence="2 3" key="1">
    <citation type="journal article" date="2012" name="PLoS Pathog.">
        <title>Diverse lifestyles and strategies of plant pathogenesis encoded in the genomes of eighteen Dothideomycetes fungi.</title>
        <authorList>
            <person name="Ohm R.A."/>
            <person name="Feau N."/>
            <person name="Henrissat B."/>
            <person name="Schoch C.L."/>
            <person name="Horwitz B.A."/>
            <person name="Barry K.W."/>
            <person name="Condon B.J."/>
            <person name="Copeland A.C."/>
            <person name="Dhillon B."/>
            <person name="Glaser F."/>
            <person name="Hesse C.N."/>
            <person name="Kosti I."/>
            <person name="LaButti K."/>
            <person name="Lindquist E.A."/>
            <person name="Lucas S."/>
            <person name="Salamov A.A."/>
            <person name="Bradshaw R.E."/>
            <person name="Ciuffetti L."/>
            <person name="Hamelin R.C."/>
            <person name="Kema G.H.J."/>
            <person name="Lawrence C."/>
            <person name="Scott J.A."/>
            <person name="Spatafora J.W."/>
            <person name="Turgeon B.G."/>
            <person name="de Wit P.J.G.M."/>
            <person name="Zhong S."/>
            <person name="Goodwin S.B."/>
            <person name="Grigoriev I.V."/>
        </authorList>
    </citation>
    <scope>NUCLEOTIDE SEQUENCE [LARGE SCALE GENOMIC DNA]</scope>
    <source>
        <strain evidence="2 3">UAMH 10762</strain>
    </source>
</reference>
<dbReference type="AlphaFoldDB" id="M2MQ37"/>
<dbReference type="Pfam" id="PF06985">
    <property type="entry name" value="HET"/>
    <property type="match status" value="1"/>
</dbReference>
<keyword evidence="3" id="KW-1185">Reference proteome</keyword>
<dbReference type="PANTHER" id="PTHR24148">
    <property type="entry name" value="ANKYRIN REPEAT DOMAIN-CONTAINING PROTEIN 39 HOMOLOG-RELATED"/>
    <property type="match status" value="1"/>
</dbReference>
<dbReference type="EMBL" id="KB445560">
    <property type="protein sequence ID" value="EMC93573.1"/>
    <property type="molecule type" value="Genomic_DNA"/>
</dbReference>
<dbReference type="OMA" id="NSERFIW"/>
<feature type="domain" description="Heterokaryon incompatibility" evidence="1">
    <location>
        <begin position="31"/>
        <end position="113"/>
    </location>
</feature>
<name>M2MQ37_BAUPA</name>
<dbReference type="GeneID" id="19115441"/>
<dbReference type="OrthoDB" id="3553147at2759"/>
<dbReference type="RefSeq" id="XP_007679333.1">
    <property type="nucleotide sequence ID" value="XM_007681143.1"/>
</dbReference>
<dbReference type="eggNOG" id="ENOG502R0QD">
    <property type="taxonomic scope" value="Eukaryota"/>
</dbReference>
<feature type="non-terminal residue" evidence="2">
    <location>
        <position position="1"/>
    </location>
</feature>
<organism evidence="2 3">
    <name type="scientific">Baudoinia panamericana (strain UAMH 10762)</name>
    <name type="common">Angels' share fungus</name>
    <name type="synonym">Baudoinia compniacensis (strain UAMH 10762)</name>
    <dbReference type="NCBI Taxonomy" id="717646"/>
    <lineage>
        <taxon>Eukaryota</taxon>
        <taxon>Fungi</taxon>
        <taxon>Dikarya</taxon>
        <taxon>Ascomycota</taxon>
        <taxon>Pezizomycotina</taxon>
        <taxon>Dothideomycetes</taxon>
        <taxon>Dothideomycetidae</taxon>
        <taxon>Mycosphaerellales</taxon>
        <taxon>Teratosphaeriaceae</taxon>
        <taxon>Baudoinia</taxon>
    </lineage>
</organism>
<dbReference type="PANTHER" id="PTHR24148:SF73">
    <property type="entry name" value="HET DOMAIN PROTEIN (AFU_ORTHOLOGUE AFUA_8G01020)"/>
    <property type="match status" value="1"/>
</dbReference>
<dbReference type="KEGG" id="bcom:BAUCODRAFT_55390"/>
<gene>
    <name evidence="2" type="ORF">BAUCODRAFT_55390</name>
</gene>
<dbReference type="Proteomes" id="UP000011761">
    <property type="component" value="Unassembled WGS sequence"/>
</dbReference>
<dbReference type="HOGENOM" id="CLU_004184_6_2_1"/>